<dbReference type="InterPro" id="IPR016181">
    <property type="entry name" value="Acyl_CoA_acyltransferase"/>
</dbReference>
<dbReference type="RefSeq" id="WP_209707391.1">
    <property type="nucleotide sequence ID" value="NZ_JAGIOO010000001.1"/>
</dbReference>
<dbReference type="Gene3D" id="3.40.630.30">
    <property type="match status" value="1"/>
</dbReference>
<sequence length="306" mass="33954">MQFHTTTALDDDPVLFGWTTTAQFRERHALGQYRPEWTWVAQDGERVLARARWWGFAHGEHPLSLDYLHLHPDVADPAALAGDLIAAAHAGFRARGMTELPDYHLKLPLGWREDPAAVAAVAVRRAAAARAGLTDENERLRFEWTPEAGVPNTTSRLVFRPEPDDDVVLPVFRALVEGSLDVATRRGVAASGAEALARDDLAFYRDEMPAPREWWRLAYAGDELVGLAIPSRNPHNAVVGYLGVLPEHRGNGYIHEVLAHITRHHAELGVPRVLADTDTVNRPMAAAFERGGYRNIEMRLVLSAPV</sequence>
<dbReference type="PROSITE" id="PS51186">
    <property type="entry name" value="GNAT"/>
    <property type="match status" value="1"/>
</dbReference>
<dbReference type="Pfam" id="PF00583">
    <property type="entry name" value="Acetyltransf_1"/>
    <property type="match status" value="1"/>
</dbReference>
<reference evidence="2 3" key="1">
    <citation type="submission" date="2021-03" db="EMBL/GenBank/DDBJ databases">
        <title>Sequencing the genomes of 1000 actinobacteria strains.</title>
        <authorList>
            <person name="Klenk H.-P."/>
        </authorList>
    </citation>
    <scope>NUCLEOTIDE SEQUENCE [LARGE SCALE GENOMIC DNA]</scope>
    <source>
        <strain evidence="2 3">DSM 44580</strain>
    </source>
</reference>
<proteinExistence type="predicted"/>
<accession>A0ABS5AL08</accession>
<protein>
    <submittedName>
        <fullName evidence="2">RimJ/RimL family protein N-acetyltransferase</fullName>
    </submittedName>
</protein>
<evidence type="ECO:0000313" key="2">
    <source>
        <dbReference type="EMBL" id="MBP2477255.1"/>
    </source>
</evidence>
<evidence type="ECO:0000313" key="3">
    <source>
        <dbReference type="Proteomes" id="UP001519363"/>
    </source>
</evidence>
<dbReference type="InterPro" id="IPR000182">
    <property type="entry name" value="GNAT_dom"/>
</dbReference>
<organism evidence="2 3">
    <name type="scientific">Crossiella equi</name>
    <dbReference type="NCBI Taxonomy" id="130796"/>
    <lineage>
        <taxon>Bacteria</taxon>
        <taxon>Bacillati</taxon>
        <taxon>Actinomycetota</taxon>
        <taxon>Actinomycetes</taxon>
        <taxon>Pseudonocardiales</taxon>
        <taxon>Pseudonocardiaceae</taxon>
        <taxon>Crossiella</taxon>
    </lineage>
</organism>
<keyword evidence="3" id="KW-1185">Reference proteome</keyword>
<feature type="domain" description="N-acetyltransferase" evidence="1">
    <location>
        <begin position="170"/>
        <end position="306"/>
    </location>
</feature>
<gene>
    <name evidence="2" type="ORF">JOF53_006127</name>
</gene>
<dbReference type="SUPFAM" id="SSF55729">
    <property type="entry name" value="Acyl-CoA N-acyltransferases (Nat)"/>
    <property type="match status" value="1"/>
</dbReference>
<name>A0ABS5AL08_9PSEU</name>
<evidence type="ECO:0000259" key="1">
    <source>
        <dbReference type="PROSITE" id="PS51186"/>
    </source>
</evidence>
<comment type="caution">
    <text evidence="2">The sequence shown here is derived from an EMBL/GenBank/DDBJ whole genome shotgun (WGS) entry which is preliminary data.</text>
</comment>
<dbReference type="EMBL" id="JAGIOO010000001">
    <property type="protein sequence ID" value="MBP2477255.1"/>
    <property type="molecule type" value="Genomic_DNA"/>
</dbReference>
<dbReference type="CDD" id="cd04301">
    <property type="entry name" value="NAT_SF"/>
    <property type="match status" value="1"/>
</dbReference>
<dbReference type="Proteomes" id="UP001519363">
    <property type="component" value="Unassembled WGS sequence"/>
</dbReference>